<proteinExistence type="predicted"/>
<organism evidence="1 2">
    <name type="scientific">Photobacterium aphoticum</name>
    <dbReference type="NCBI Taxonomy" id="754436"/>
    <lineage>
        <taxon>Bacteria</taxon>
        <taxon>Pseudomonadati</taxon>
        <taxon>Pseudomonadota</taxon>
        <taxon>Gammaproteobacteria</taxon>
        <taxon>Vibrionales</taxon>
        <taxon>Vibrionaceae</taxon>
        <taxon>Photobacterium</taxon>
    </lineage>
</organism>
<gene>
    <name evidence="1" type="ORF">JCM19237_6839</name>
</gene>
<dbReference type="Proteomes" id="UP000029227">
    <property type="component" value="Unassembled WGS sequence"/>
</dbReference>
<dbReference type="AlphaFoldDB" id="A0A090RKR5"/>
<evidence type="ECO:0000313" key="2">
    <source>
        <dbReference type="Proteomes" id="UP000029227"/>
    </source>
</evidence>
<sequence>MLSSITALLSNRQQCGAMVALTQLANKAAFGVDLMTIAWS</sequence>
<protein>
    <submittedName>
        <fullName evidence="1">Uncharacterized protein</fullName>
    </submittedName>
</protein>
<evidence type="ECO:0000313" key="1">
    <source>
        <dbReference type="EMBL" id="GAL08067.1"/>
    </source>
</evidence>
<dbReference type="EMBL" id="BBMN01000021">
    <property type="protein sequence ID" value="GAL08067.1"/>
    <property type="molecule type" value="Genomic_DNA"/>
</dbReference>
<reference evidence="1 2" key="1">
    <citation type="journal article" date="2014" name="Genome Announc.">
        <title>Draft Genome Sequences of Two Vibrionaceae Species, Vibrio ponticus C121 and Photobacterium aphoticum C119, Isolated as Coral Reef Microbiota.</title>
        <authorList>
            <person name="Al-saari N."/>
            <person name="Meirelles P.M."/>
            <person name="Mino S."/>
            <person name="Suda W."/>
            <person name="Oshima K."/>
            <person name="Hattori M."/>
            <person name="Ohkuma M."/>
            <person name="Thompson F.L."/>
            <person name="Gomez-Gil B."/>
            <person name="Sawabe T."/>
            <person name="Sawabe T."/>
        </authorList>
    </citation>
    <scope>NUCLEOTIDE SEQUENCE [LARGE SCALE GENOMIC DNA]</scope>
    <source>
        <strain evidence="1 2">JCM 19237</strain>
    </source>
</reference>
<accession>A0A090RKR5</accession>
<comment type="caution">
    <text evidence="1">The sequence shown here is derived from an EMBL/GenBank/DDBJ whole genome shotgun (WGS) entry which is preliminary data.</text>
</comment>
<name>A0A090RKR5_9GAMM</name>